<proteinExistence type="predicted"/>
<dbReference type="Proteomes" id="UP000184520">
    <property type="component" value="Unassembled WGS sequence"/>
</dbReference>
<dbReference type="PANTHER" id="PTHR14097">
    <property type="entry name" value="OXIDOREDUCTASE HTATIP2"/>
    <property type="match status" value="1"/>
</dbReference>
<name>A0A1M5RVS9_9ALTE</name>
<evidence type="ECO:0000313" key="3">
    <source>
        <dbReference type="Proteomes" id="UP000184520"/>
    </source>
</evidence>
<dbReference type="SUPFAM" id="SSF51735">
    <property type="entry name" value="NAD(P)-binding Rossmann-fold domains"/>
    <property type="match status" value="1"/>
</dbReference>
<dbReference type="InterPro" id="IPR036291">
    <property type="entry name" value="NAD(P)-bd_dom_sf"/>
</dbReference>
<dbReference type="EMBL" id="FQWD01000008">
    <property type="protein sequence ID" value="SHH29893.1"/>
    <property type="molecule type" value="Genomic_DNA"/>
</dbReference>
<dbReference type="Gene3D" id="3.40.50.720">
    <property type="entry name" value="NAD(P)-binding Rossmann-like Domain"/>
    <property type="match status" value="1"/>
</dbReference>
<gene>
    <name evidence="2" type="ORF">SAMN05216361_4242</name>
</gene>
<dbReference type="PANTHER" id="PTHR14097:SF7">
    <property type="entry name" value="OXIDOREDUCTASE HTATIP2"/>
    <property type="match status" value="1"/>
</dbReference>
<accession>A0A1M5RVS9</accession>
<evidence type="ECO:0000313" key="2">
    <source>
        <dbReference type="EMBL" id="SHH29893.1"/>
    </source>
</evidence>
<organism evidence="2 3">
    <name type="scientific">Marisediminitalea aggregata</name>
    <dbReference type="NCBI Taxonomy" id="634436"/>
    <lineage>
        <taxon>Bacteria</taxon>
        <taxon>Pseudomonadati</taxon>
        <taxon>Pseudomonadota</taxon>
        <taxon>Gammaproteobacteria</taxon>
        <taxon>Alteromonadales</taxon>
        <taxon>Alteromonadaceae</taxon>
        <taxon>Marisediminitalea</taxon>
    </lineage>
</organism>
<sequence length="211" mass="23778">MSLIKSALILGASGLVGRQLLQQLLDDPRYASVTCLVRRPLAKQQYRDPHNKLQPVVIDFEDPESYQGYFTVDHVYCCLGTTLKRAGSKQAFRKVDFEYVHVAAQLARAQRAKGFVWISAVGANAKSKHFYLRVKGELENAILRMPQLAHAAAVRPGVLIGEREGDERMLERVTANTLTLLKPIMVGPLKKYRAVYPEQVAREMIRLQPFS</sequence>
<protein>
    <submittedName>
        <fullName evidence="2">NAD(P)H-binding</fullName>
    </submittedName>
</protein>
<dbReference type="STRING" id="634436.SAMN05216361_4242"/>
<dbReference type="AlphaFoldDB" id="A0A1M5RVS9"/>
<keyword evidence="3" id="KW-1185">Reference proteome</keyword>
<reference evidence="3" key="1">
    <citation type="submission" date="2016-11" db="EMBL/GenBank/DDBJ databases">
        <authorList>
            <person name="Varghese N."/>
            <person name="Submissions S."/>
        </authorList>
    </citation>
    <scope>NUCLEOTIDE SEQUENCE [LARGE SCALE GENOMIC DNA]</scope>
    <source>
        <strain evidence="3">CGMCC 1.8995</strain>
    </source>
</reference>
<evidence type="ECO:0000259" key="1">
    <source>
        <dbReference type="Pfam" id="PF13460"/>
    </source>
</evidence>
<feature type="domain" description="NAD(P)-binding" evidence="1">
    <location>
        <begin position="11"/>
        <end position="160"/>
    </location>
</feature>
<dbReference type="InterPro" id="IPR016040">
    <property type="entry name" value="NAD(P)-bd_dom"/>
</dbReference>
<dbReference type="Pfam" id="PF13460">
    <property type="entry name" value="NAD_binding_10"/>
    <property type="match status" value="1"/>
</dbReference>